<dbReference type="Proteomes" id="UP000595349">
    <property type="component" value="Chromosome"/>
</dbReference>
<dbReference type="PROSITE" id="PS51257">
    <property type="entry name" value="PROKAR_LIPOPROTEIN"/>
    <property type="match status" value="1"/>
</dbReference>
<dbReference type="PANTHER" id="PTHR30024">
    <property type="entry name" value="ALIPHATIC SULFONATES-BINDING PROTEIN-RELATED"/>
    <property type="match status" value="1"/>
</dbReference>
<comment type="subcellular location">
    <subcellularLocation>
        <location evidence="1">Periplasm</location>
    </subcellularLocation>
</comment>
<accession>A0A7T6ZCR8</accession>
<keyword evidence="3" id="KW-0732">Signal</keyword>
<evidence type="ECO:0000256" key="2">
    <source>
        <dbReference type="ARBA" id="ARBA00010742"/>
    </source>
</evidence>
<feature type="domain" description="SsuA/THI5-like" evidence="4">
    <location>
        <begin position="45"/>
        <end position="270"/>
    </location>
</feature>
<evidence type="ECO:0000313" key="6">
    <source>
        <dbReference type="Proteomes" id="UP000595349"/>
    </source>
</evidence>
<dbReference type="InterPro" id="IPR015168">
    <property type="entry name" value="SsuA/THI5"/>
</dbReference>
<dbReference type="SUPFAM" id="SSF53850">
    <property type="entry name" value="Periplasmic binding protein-like II"/>
    <property type="match status" value="1"/>
</dbReference>
<dbReference type="GO" id="GO:0042597">
    <property type="term" value="C:periplasmic space"/>
    <property type="evidence" value="ECO:0007669"/>
    <property type="project" value="UniProtKB-SubCell"/>
</dbReference>
<dbReference type="KEGG" id="scib:HUG20_15260"/>
<dbReference type="Gene3D" id="3.40.190.10">
    <property type="entry name" value="Periplasmic binding protein-like II"/>
    <property type="match status" value="2"/>
</dbReference>
<keyword evidence="6" id="KW-1185">Reference proteome</keyword>
<dbReference type="PANTHER" id="PTHR30024:SF47">
    <property type="entry name" value="TAURINE-BINDING PERIPLASMIC PROTEIN"/>
    <property type="match status" value="1"/>
</dbReference>
<dbReference type="AlphaFoldDB" id="A0A7T6ZCR8"/>
<name>A0A7T6ZCR8_9BACI</name>
<evidence type="ECO:0000313" key="5">
    <source>
        <dbReference type="EMBL" id="QQK81120.1"/>
    </source>
</evidence>
<dbReference type="RefSeq" id="WP_200085552.1">
    <property type="nucleotide sequence ID" value="NZ_CP054706.1"/>
</dbReference>
<reference evidence="5 6" key="1">
    <citation type="submission" date="2020-06" db="EMBL/GenBank/DDBJ databases">
        <title>Genomic analysis of Salicibibacter sp. NKC21-4.</title>
        <authorList>
            <person name="Oh Y.J."/>
        </authorList>
    </citation>
    <scope>NUCLEOTIDE SEQUENCE [LARGE SCALE GENOMIC DNA]</scope>
    <source>
        <strain evidence="5 6">NKC21-4</strain>
    </source>
</reference>
<proteinExistence type="inferred from homology"/>
<protein>
    <submittedName>
        <fullName evidence="5">ABC transporter substrate-binding protein</fullName>
    </submittedName>
</protein>
<evidence type="ECO:0000256" key="3">
    <source>
        <dbReference type="ARBA" id="ARBA00022729"/>
    </source>
</evidence>
<comment type="similarity">
    <text evidence="2">Belongs to the bacterial solute-binding protein SsuA/TauA family.</text>
</comment>
<organism evidence="5 6">
    <name type="scientific">Salicibibacter cibi</name>
    <dbReference type="NCBI Taxonomy" id="2743001"/>
    <lineage>
        <taxon>Bacteria</taxon>
        <taxon>Bacillati</taxon>
        <taxon>Bacillota</taxon>
        <taxon>Bacilli</taxon>
        <taxon>Bacillales</taxon>
        <taxon>Bacillaceae</taxon>
        <taxon>Salicibibacter</taxon>
    </lineage>
</organism>
<dbReference type="Pfam" id="PF09084">
    <property type="entry name" value="NMT1"/>
    <property type="match status" value="1"/>
</dbReference>
<dbReference type="EMBL" id="CP054706">
    <property type="protein sequence ID" value="QQK81120.1"/>
    <property type="molecule type" value="Genomic_DNA"/>
</dbReference>
<gene>
    <name evidence="5" type="ORF">HUG20_15260</name>
</gene>
<sequence length="348" mass="38088">MINQKLLSIILCGVLFFLVGCNDSTGNEGEELTEVTFAEPTNILSFAPLYVAIEEGFFEEQGIEPEVSSGGGGSQVIATLLSDQADFAINAPRAMFPPIEDGEDLVAIQSLNSALTFELAVSNEYMEENNITEDSSLEDRVSALNGATIGTNEVGDSGDVYMRYLMQLYGEDPSTLEMVNLQGNGPKIGGMQENTVDGGVASPPFYLLSQEEGTGDLLFQASEEPMYEDLVWEVVFGKRDFIEENPELATNVVLAIGQGIEFSRENPDEAAESIISYFDGIDVEILEEALVGMEETFQGYGEMSQDAWDNAQDPLLEFNELSGVNTEHDTEEGNLWTNEYIDNAFQQD</sequence>
<evidence type="ECO:0000256" key="1">
    <source>
        <dbReference type="ARBA" id="ARBA00004418"/>
    </source>
</evidence>
<evidence type="ECO:0000259" key="4">
    <source>
        <dbReference type="Pfam" id="PF09084"/>
    </source>
</evidence>